<dbReference type="RefSeq" id="WP_184663482.1">
    <property type="nucleotide sequence ID" value="NZ_JACHHB010000004.1"/>
</dbReference>
<sequence length="350" mass="40052">MKGFALTSIFIVVGLLTAFYVGFSPNFQASIDANDEELRTLDDKVVIEFSHVVAQNTPKGRAAEYFAELVNEKTEGWVQVNTHPNGVLYEAQEEFAALKNNEVQMIAPAFSEITVHDPNWKVMDLPFLFRDTNEVHEAFEGTLGESLFTSIEQRGFRGLAFWDNNFKQFTNNESPLRTPDELANQTHRVMPSDVLKGTLEAFGAEAVSYPFNQVYQRLQNGDIDGTENTFSNIYSKGFYDHQRYVTNTSHNYLGYAVLTNPSFWDALPLEYQEAIIEALDQTTEWLRDHSNEMNNEAKEQLKSIEGVIFIDSSNVNFEEWEQTVESIYDEYVPTLSPSIQEEVQKIRKEK</sequence>
<dbReference type="GO" id="GO:0055085">
    <property type="term" value="P:transmembrane transport"/>
    <property type="evidence" value="ECO:0007669"/>
    <property type="project" value="InterPro"/>
</dbReference>
<evidence type="ECO:0000256" key="1">
    <source>
        <dbReference type="ARBA" id="ARBA00009023"/>
    </source>
</evidence>
<gene>
    <name evidence="4" type="ORF">HNQ41_001198</name>
</gene>
<dbReference type="NCBIfam" id="TIGR00787">
    <property type="entry name" value="dctP"/>
    <property type="match status" value="1"/>
</dbReference>
<name>A0A840QNT0_9BACI</name>
<dbReference type="InterPro" id="IPR018389">
    <property type="entry name" value="DctP_fam"/>
</dbReference>
<dbReference type="PIRSF" id="PIRSF006470">
    <property type="entry name" value="DctB"/>
    <property type="match status" value="1"/>
</dbReference>
<comment type="caution">
    <text evidence="4">The sequence shown here is derived from an EMBL/GenBank/DDBJ whole genome shotgun (WGS) entry which is preliminary data.</text>
</comment>
<keyword evidence="5" id="KW-1185">Reference proteome</keyword>
<dbReference type="Gene3D" id="3.40.190.170">
    <property type="entry name" value="Bacterial extracellular solute-binding protein, family 7"/>
    <property type="match status" value="1"/>
</dbReference>
<dbReference type="NCBIfam" id="NF037995">
    <property type="entry name" value="TRAP_S1"/>
    <property type="match status" value="1"/>
</dbReference>
<comment type="similarity">
    <text evidence="1">Belongs to the bacterial solute-binding protein 7 family.</text>
</comment>
<organism evidence="4 5">
    <name type="scientific">Texcoconibacillus texcoconensis</name>
    <dbReference type="NCBI Taxonomy" id="1095777"/>
    <lineage>
        <taxon>Bacteria</taxon>
        <taxon>Bacillati</taxon>
        <taxon>Bacillota</taxon>
        <taxon>Bacilli</taxon>
        <taxon>Bacillales</taxon>
        <taxon>Bacillaceae</taxon>
        <taxon>Texcoconibacillus</taxon>
    </lineage>
</organism>
<reference evidence="4 5" key="1">
    <citation type="submission" date="2020-08" db="EMBL/GenBank/DDBJ databases">
        <title>Genomic Encyclopedia of Type Strains, Phase IV (KMG-IV): sequencing the most valuable type-strain genomes for metagenomic binning, comparative biology and taxonomic classification.</title>
        <authorList>
            <person name="Goeker M."/>
        </authorList>
    </citation>
    <scope>NUCLEOTIDE SEQUENCE [LARGE SCALE GENOMIC DNA]</scope>
    <source>
        <strain evidence="4 5">DSM 24696</strain>
    </source>
</reference>
<dbReference type="PANTHER" id="PTHR33376:SF7">
    <property type="entry name" value="C4-DICARBOXYLATE-BINDING PROTEIN DCTB"/>
    <property type="match status" value="1"/>
</dbReference>
<dbReference type="Pfam" id="PF03480">
    <property type="entry name" value="DctP"/>
    <property type="match status" value="1"/>
</dbReference>
<dbReference type="EMBL" id="JACHHB010000004">
    <property type="protein sequence ID" value="MBB5173035.1"/>
    <property type="molecule type" value="Genomic_DNA"/>
</dbReference>
<evidence type="ECO:0000313" key="5">
    <source>
        <dbReference type="Proteomes" id="UP000551878"/>
    </source>
</evidence>
<evidence type="ECO:0000313" key="4">
    <source>
        <dbReference type="EMBL" id="MBB5173035.1"/>
    </source>
</evidence>
<dbReference type="PANTHER" id="PTHR33376">
    <property type="match status" value="1"/>
</dbReference>
<keyword evidence="2" id="KW-0813">Transport</keyword>
<evidence type="ECO:0000256" key="2">
    <source>
        <dbReference type="ARBA" id="ARBA00022448"/>
    </source>
</evidence>
<dbReference type="AlphaFoldDB" id="A0A840QNT0"/>
<evidence type="ECO:0000256" key="3">
    <source>
        <dbReference type="ARBA" id="ARBA00022729"/>
    </source>
</evidence>
<dbReference type="InterPro" id="IPR038404">
    <property type="entry name" value="TRAP_DctP_sf"/>
</dbReference>
<protein>
    <submittedName>
        <fullName evidence="4">C4-dicarboxylate-binding protein DctP</fullName>
    </submittedName>
</protein>
<accession>A0A840QNT0</accession>
<keyword evidence="3" id="KW-0732">Signal</keyword>
<dbReference type="InterPro" id="IPR004682">
    <property type="entry name" value="TRAP_DctP"/>
</dbReference>
<proteinExistence type="inferred from homology"/>
<dbReference type="Proteomes" id="UP000551878">
    <property type="component" value="Unassembled WGS sequence"/>
</dbReference>
<dbReference type="GO" id="GO:0030288">
    <property type="term" value="C:outer membrane-bounded periplasmic space"/>
    <property type="evidence" value="ECO:0007669"/>
    <property type="project" value="InterPro"/>
</dbReference>